<dbReference type="GO" id="GO:0006355">
    <property type="term" value="P:regulation of DNA-templated transcription"/>
    <property type="evidence" value="ECO:0007669"/>
    <property type="project" value="InterPro"/>
</dbReference>
<sequence>MVSKLACGRTVNAHEVLIGPSDWEDHSLGKEGAERYRIHNLPNCASCSGLYELGIVVLHTRSGRETSKFDPDRIIPVYVGQADNVRTRLQCYGREGAHLENGKSTGELNDSVLQGRGLFSEIFSRGYSVVYRWAPVNLNEATREITGAVALEPQPGASGFAPLNFPIRSVEQKMAVQSDVEANQYTLKSCVETMTAVTNLSHQLQSRTNEVQQLNAQLALLQRMYKDARAEISVLKAENKELKRKATVMFRFGGPPYAVVEEQGGVNMKNKRDAEKTEAQVLDTFDYAWNKGGNGVRRPNDILKKLDRSTSRNTKFHVIVKKLQTFRQKKMGIKIEACKPLPWENVSNTYSYQENNDLFSRIFKIGRSQPRLVQLRHGFNEDYASICGVALGHGSVCRRLPVEGRKRCAEHKGLKINGNHLKVEYRASSFSHDTMKPQLVVDDCPVGKDSFPICGVALDDGILCRRQPVRGRKRCEEHKGRKITKSFSESRTKNKQGHLCDPILESSTYGYDSEKILSKTRKMGTTCGVGLKDGTFCIRQPALGKKRCEEHKRMKIIGSKSKLLVADVPNVFDCSGINSCSGQKV</sequence>
<dbReference type="GO" id="GO:0003677">
    <property type="term" value="F:DNA binding"/>
    <property type="evidence" value="ECO:0007669"/>
    <property type="project" value="InterPro"/>
</dbReference>
<evidence type="ECO:0000313" key="2">
    <source>
        <dbReference type="EMBL" id="KAF5935103.1"/>
    </source>
</evidence>
<dbReference type="Pfam" id="PF19239">
    <property type="entry name" value="GIY_YIG_domain"/>
    <property type="match status" value="2"/>
</dbReference>
<organism evidence="2 3">
    <name type="scientific">Camellia sinensis</name>
    <name type="common">Tea plant</name>
    <name type="synonym">Thea sinensis</name>
    <dbReference type="NCBI Taxonomy" id="4442"/>
    <lineage>
        <taxon>Eukaryota</taxon>
        <taxon>Viridiplantae</taxon>
        <taxon>Streptophyta</taxon>
        <taxon>Embryophyta</taxon>
        <taxon>Tracheophyta</taxon>
        <taxon>Spermatophyta</taxon>
        <taxon>Magnoliopsida</taxon>
        <taxon>eudicotyledons</taxon>
        <taxon>Gunneridae</taxon>
        <taxon>Pentapetalae</taxon>
        <taxon>asterids</taxon>
        <taxon>Ericales</taxon>
        <taxon>Theaceae</taxon>
        <taxon>Camellia</taxon>
    </lineage>
</organism>
<feature type="coiled-coil region" evidence="1">
    <location>
        <begin position="197"/>
        <end position="245"/>
    </location>
</feature>
<keyword evidence="1" id="KW-0175">Coiled coil</keyword>
<dbReference type="AlphaFoldDB" id="A0A7J7G303"/>
<dbReference type="PANTHER" id="PTHR35133">
    <property type="entry name" value="PROTEIN EFFECTOR OF TRANSCRIPTION 2-RELATED"/>
    <property type="match status" value="1"/>
</dbReference>
<reference evidence="3" key="1">
    <citation type="journal article" date="2020" name="Nat. Commun.">
        <title>Genome assembly of wild tea tree DASZ reveals pedigree and selection history of tea varieties.</title>
        <authorList>
            <person name="Zhang W."/>
            <person name="Zhang Y."/>
            <person name="Qiu H."/>
            <person name="Guo Y."/>
            <person name="Wan H."/>
            <person name="Zhang X."/>
            <person name="Scossa F."/>
            <person name="Alseekh S."/>
            <person name="Zhang Q."/>
            <person name="Wang P."/>
            <person name="Xu L."/>
            <person name="Schmidt M.H."/>
            <person name="Jia X."/>
            <person name="Li D."/>
            <person name="Zhu A."/>
            <person name="Guo F."/>
            <person name="Chen W."/>
            <person name="Ni D."/>
            <person name="Usadel B."/>
            <person name="Fernie A.R."/>
            <person name="Wen W."/>
        </authorList>
    </citation>
    <scope>NUCLEOTIDE SEQUENCE [LARGE SCALE GENOMIC DNA]</scope>
    <source>
        <strain evidence="3">cv. G240</strain>
    </source>
</reference>
<dbReference type="Proteomes" id="UP000593564">
    <property type="component" value="Unassembled WGS sequence"/>
</dbReference>
<name>A0A7J7G303_CAMSI</name>
<reference evidence="2 3" key="2">
    <citation type="submission" date="2020-07" db="EMBL/GenBank/DDBJ databases">
        <title>Genome assembly of wild tea tree DASZ reveals pedigree and selection history of tea varieties.</title>
        <authorList>
            <person name="Zhang W."/>
        </authorList>
    </citation>
    <scope>NUCLEOTIDE SEQUENCE [LARGE SCALE GENOMIC DNA]</scope>
    <source>
        <strain evidence="3">cv. G240</strain>
        <tissue evidence="2">Leaf</tissue>
    </source>
</reference>
<keyword evidence="3" id="KW-1185">Reference proteome</keyword>
<evidence type="ECO:0000313" key="3">
    <source>
        <dbReference type="Proteomes" id="UP000593564"/>
    </source>
</evidence>
<accession>A0A7J7G303</accession>
<comment type="caution">
    <text evidence="2">The sequence shown here is derived from an EMBL/GenBank/DDBJ whole genome shotgun (WGS) entry which is preliminary data.</text>
</comment>
<dbReference type="PANTHER" id="PTHR35133:SF1">
    <property type="entry name" value="PROTEIN EFFECTOR OF TRANSCRIPTION 2-RELATED"/>
    <property type="match status" value="1"/>
</dbReference>
<dbReference type="EMBL" id="JACBKZ010000013">
    <property type="protein sequence ID" value="KAF5935103.1"/>
    <property type="molecule type" value="Genomic_DNA"/>
</dbReference>
<evidence type="ECO:0008006" key="4">
    <source>
        <dbReference type="Google" id="ProtNLM"/>
    </source>
</evidence>
<dbReference type="InterPro" id="IPR038909">
    <property type="entry name" value="Effector_transcript"/>
</dbReference>
<protein>
    <recommendedName>
        <fullName evidence="4">GIY-YIG domain-containing protein</fullName>
    </recommendedName>
</protein>
<evidence type="ECO:0000256" key="1">
    <source>
        <dbReference type="SAM" id="Coils"/>
    </source>
</evidence>
<proteinExistence type="predicted"/>
<gene>
    <name evidence="2" type="ORF">HYC85_026232</name>
</gene>